<dbReference type="CDD" id="cd00067">
    <property type="entry name" value="GAL4"/>
    <property type="match status" value="1"/>
</dbReference>
<feature type="region of interest" description="Disordered" evidence="1">
    <location>
        <begin position="318"/>
        <end position="361"/>
    </location>
</feature>
<dbReference type="SUPFAM" id="SSF57701">
    <property type="entry name" value="Zn2/Cys6 DNA-binding domain"/>
    <property type="match status" value="1"/>
</dbReference>
<feature type="compositionally biased region" description="Low complexity" evidence="1">
    <location>
        <begin position="190"/>
        <end position="215"/>
    </location>
</feature>
<proteinExistence type="predicted"/>
<evidence type="ECO:0000313" key="4">
    <source>
        <dbReference type="Proteomes" id="UP000815677"/>
    </source>
</evidence>
<dbReference type="Proteomes" id="UP000815677">
    <property type="component" value="Unassembled WGS sequence"/>
</dbReference>
<feature type="compositionally biased region" description="Pro residues" evidence="1">
    <location>
        <begin position="219"/>
        <end position="233"/>
    </location>
</feature>
<feature type="region of interest" description="Disordered" evidence="1">
    <location>
        <begin position="256"/>
        <end position="277"/>
    </location>
</feature>
<protein>
    <recommendedName>
        <fullName evidence="2">Zn(2)-C6 fungal-type domain-containing protein</fullName>
    </recommendedName>
</protein>
<organism evidence="3 4">
    <name type="scientific">Mycena chlorophos</name>
    <name type="common">Agaric fungus</name>
    <name type="synonym">Agaricus chlorophos</name>
    <dbReference type="NCBI Taxonomy" id="658473"/>
    <lineage>
        <taxon>Eukaryota</taxon>
        <taxon>Fungi</taxon>
        <taxon>Dikarya</taxon>
        <taxon>Basidiomycota</taxon>
        <taxon>Agaricomycotina</taxon>
        <taxon>Agaricomycetes</taxon>
        <taxon>Agaricomycetidae</taxon>
        <taxon>Agaricales</taxon>
        <taxon>Marasmiineae</taxon>
        <taxon>Mycenaceae</taxon>
        <taxon>Mycena</taxon>
    </lineage>
</organism>
<evidence type="ECO:0000313" key="3">
    <source>
        <dbReference type="EMBL" id="GAT54385.1"/>
    </source>
</evidence>
<feature type="domain" description="Zn(2)-C6 fungal-type" evidence="2">
    <location>
        <begin position="144"/>
        <end position="180"/>
    </location>
</feature>
<dbReference type="PROSITE" id="PS50048">
    <property type="entry name" value="ZN2_CY6_FUNGAL_2"/>
    <property type="match status" value="1"/>
</dbReference>
<sequence>MHAGPRVGASSVPHDSEHAYPNLRSSALGKCADGVQYAQQTSANQHHHEQPRRALWAASHNPVPGSLRSVADTGTYGESFTGGFLAKKTCSPQISASSILVSTPTDTASGVRTTCATTDDCFRKVSRYRRKGHRMFYRGLHLAPCISCREAKIKCTPNDESDRPQSPCRRCIRKGLDCIYPDSEISNIGTPSGSSSTRRSASSSSSSPSRPPSTTLQVPTPPLPYTGPPPPNSHPRYPIGTYPALAISPHFAHLSDASAQPRTQSRRHGDAPPPTGYDAYIHAYHNVPDERELPPRLRAVLEGRVAPGMPLPMPMSMSMPSRGQRPQPPYALYHNHNHSSENENGGGGDTVTDSRRPFEGE</sequence>
<feature type="region of interest" description="Disordered" evidence="1">
    <location>
        <begin position="1"/>
        <end position="21"/>
    </location>
</feature>
<feature type="region of interest" description="Disordered" evidence="1">
    <location>
        <begin position="187"/>
        <end position="241"/>
    </location>
</feature>
<feature type="compositionally biased region" description="Basic and acidic residues" evidence="1">
    <location>
        <begin position="352"/>
        <end position="361"/>
    </location>
</feature>
<reference evidence="3" key="1">
    <citation type="submission" date="2014-09" db="EMBL/GenBank/DDBJ databases">
        <title>Genome sequence of the luminous mushroom Mycena chlorophos for searching fungal bioluminescence genes.</title>
        <authorList>
            <person name="Tanaka Y."/>
            <person name="Kasuga D."/>
            <person name="Oba Y."/>
            <person name="Hase S."/>
            <person name="Sato K."/>
            <person name="Oba Y."/>
            <person name="Sakakibara Y."/>
        </authorList>
    </citation>
    <scope>NUCLEOTIDE SEQUENCE</scope>
</reference>
<dbReference type="SMART" id="SM00066">
    <property type="entry name" value="GAL4"/>
    <property type="match status" value="1"/>
</dbReference>
<dbReference type="EMBL" id="DF848626">
    <property type="protein sequence ID" value="GAT54385.1"/>
    <property type="molecule type" value="Genomic_DNA"/>
</dbReference>
<gene>
    <name evidence="3" type="ORF">MCHLO_11244</name>
</gene>
<dbReference type="InterPro" id="IPR036864">
    <property type="entry name" value="Zn2-C6_fun-type_DNA-bd_sf"/>
</dbReference>
<evidence type="ECO:0000256" key="1">
    <source>
        <dbReference type="SAM" id="MobiDB-lite"/>
    </source>
</evidence>
<accession>A0ABQ0LTJ1</accession>
<name>A0ABQ0LTJ1_MYCCL</name>
<evidence type="ECO:0000259" key="2">
    <source>
        <dbReference type="PROSITE" id="PS50048"/>
    </source>
</evidence>
<dbReference type="Gene3D" id="4.10.240.10">
    <property type="entry name" value="Zn(2)-C6 fungal-type DNA-binding domain"/>
    <property type="match status" value="1"/>
</dbReference>
<dbReference type="InterPro" id="IPR001138">
    <property type="entry name" value="Zn2Cys6_DnaBD"/>
</dbReference>
<keyword evidence="4" id="KW-1185">Reference proteome</keyword>
<dbReference type="Pfam" id="PF00172">
    <property type="entry name" value="Zn_clus"/>
    <property type="match status" value="1"/>
</dbReference>